<evidence type="ECO:0000256" key="1">
    <source>
        <dbReference type="ARBA" id="ARBA00022722"/>
    </source>
</evidence>
<dbReference type="Pfam" id="PF00929">
    <property type="entry name" value="RNase_T"/>
    <property type="match status" value="1"/>
</dbReference>
<keyword evidence="2" id="KW-0378">Hydrolase</keyword>
<dbReference type="PANTHER" id="PTHR30231">
    <property type="entry name" value="DNA POLYMERASE III SUBUNIT EPSILON"/>
    <property type="match status" value="1"/>
</dbReference>
<dbReference type="SMART" id="SM00479">
    <property type="entry name" value="EXOIII"/>
    <property type="match status" value="1"/>
</dbReference>
<dbReference type="GO" id="GO:0005829">
    <property type="term" value="C:cytosol"/>
    <property type="evidence" value="ECO:0007669"/>
    <property type="project" value="TreeGrafter"/>
</dbReference>
<accession>A0AAW9HMN1</accession>
<keyword evidence="7" id="KW-1185">Reference proteome</keyword>
<dbReference type="SUPFAM" id="SSF53098">
    <property type="entry name" value="Ribonuclease H-like"/>
    <property type="match status" value="1"/>
</dbReference>
<evidence type="ECO:0000313" key="7">
    <source>
        <dbReference type="Proteomes" id="UP001284901"/>
    </source>
</evidence>
<dbReference type="Gene3D" id="3.30.420.10">
    <property type="entry name" value="Ribonuclease H-like superfamily/Ribonuclease H"/>
    <property type="match status" value="1"/>
</dbReference>
<dbReference type="InterPro" id="IPR013520">
    <property type="entry name" value="Ribonucl_H"/>
</dbReference>
<evidence type="ECO:0000256" key="2">
    <source>
        <dbReference type="ARBA" id="ARBA00022801"/>
    </source>
</evidence>
<proteinExistence type="predicted"/>
<dbReference type="GO" id="GO:0003676">
    <property type="term" value="F:nucleic acid binding"/>
    <property type="evidence" value="ECO:0007669"/>
    <property type="project" value="InterPro"/>
</dbReference>
<dbReference type="InterPro" id="IPR036397">
    <property type="entry name" value="RNaseH_sf"/>
</dbReference>
<dbReference type="EMBL" id="JAWNFY010000005">
    <property type="protein sequence ID" value="MDY5145872.1"/>
    <property type="molecule type" value="Genomic_DNA"/>
</dbReference>
<evidence type="ECO:0000313" key="6">
    <source>
        <dbReference type="EMBL" id="MDY5145872.1"/>
    </source>
</evidence>
<protein>
    <submittedName>
        <fullName evidence="5">Exonuclease domain-containing protein</fullName>
    </submittedName>
</protein>
<keyword evidence="1" id="KW-0540">Nuclease</keyword>
<dbReference type="PANTHER" id="PTHR30231:SF4">
    <property type="entry name" value="PROTEIN NEN2"/>
    <property type="match status" value="1"/>
</dbReference>
<dbReference type="AlphaFoldDB" id="A0AAW9HMN1"/>
<dbReference type="CDD" id="cd06127">
    <property type="entry name" value="DEDDh"/>
    <property type="match status" value="1"/>
</dbReference>
<evidence type="ECO:0000313" key="5">
    <source>
        <dbReference type="EMBL" id="MDY5141251.1"/>
    </source>
</evidence>
<evidence type="ECO:0000259" key="4">
    <source>
        <dbReference type="SMART" id="SM00479"/>
    </source>
</evidence>
<dbReference type="NCBIfam" id="NF005927">
    <property type="entry name" value="PRK07942.1"/>
    <property type="match status" value="1"/>
</dbReference>
<keyword evidence="3 5" id="KW-0269">Exonuclease</keyword>
<name>A0AAW9HMN1_9ACTO</name>
<organism evidence="5 8">
    <name type="scientific">Actinotignum timonense</name>
    <dbReference type="NCBI Taxonomy" id="1870995"/>
    <lineage>
        <taxon>Bacteria</taxon>
        <taxon>Bacillati</taxon>
        <taxon>Actinomycetota</taxon>
        <taxon>Actinomycetes</taxon>
        <taxon>Actinomycetales</taxon>
        <taxon>Actinomycetaceae</taxon>
        <taxon>Actinotignum</taxon>
    </lineage>
</organism>
<dbReference type="Proteomes" id="UP001284901">
    <property type="component" value="Unassembled WGS sequence"/>
</dbReference>
<dbReference type="RefSeq" id="WP_087071180.1">
    <property type="nucleotide sequence ID" value="NZ_CAUPFC010000014.1"/>
</dbReference>
<dbReference type="Proteomes" id="UP001288320">
    <property type="component" value="Unassembled WGS sequence"/>
</dbReference>
<comment type="caution">
    <text evidence="5">The sequence shown here is derived from an EMBL/GenBank/DDBJ whole genome shotgun (WGS) entry which is preliminary data.</text>
</comment>
<gene>
    <name evidence="5" type="ORF">R6G74_08035</name>
    <name evidence="6" type="ORF">R6P33_02380</name>
</gene>
<dbReference type="GO" id="GO:0008408">
    <property type="term" value="F:3'-5' exonuclease activity"/>
    <property type="evidence" value="ECO:0007669"/>
    <property type="project" value="TreeGrafter"/>
</dbReference>
<dbReference type="EMBL" id="JAWNFV010000018">
    <property type="protein sequence ID" value="MDY5141251.1"/>
    <property type="molecule type" value="Genomic_DNA"/>
</dbReference>
<evidence type="ECO:0000256" key="3">
    <source>
        <dbReference type="ARBA" id="ARBA00022839"/>
    </source>
</evidence>
<reference evidence="5 7" key="1">
    <citation type="submission" date="2023-10" db="EMBL/GenBank/DDBJ databases">
        <title>Whole Genome based description of the genera Actinobaculum and Actinotignum reveals a complex phylogenetic relationship within the species included in the genus Actinotignum.</title>
        <authorList>
            <person name="Jensen C.S."/>
            <person name="Dargis R."/>
            <person name="Kemp M."/>
            <person name="Christensen J.J."/>
        </authorList>
    </citation>
    <scope>NUCLEOTIDE SEQUENCE</scope>
    <source>
        <strain evidence="6 7">SLA_B089</strain>
        <strain evidence="5">SLA_B245</strain>
    </source>
</reference>
<sequence>MWTTLPLIGFDTETTGVDPRRDRLVTCSLVRVDSEGTSRRYWLADPGVDIPEAASQVHGITTEQARAEGQPIAEVLGEIADILGAQLAAGQPVVAFNASYDFTLLESELARHGLPTLNQRLGGEIFPVIDPYLLDRGVDRYRKGKRRLENLVMHYGVFQDDSFHNAEADVVATLRVLGAMLERFPQLREKELREIVDIQIAAEREFQEFLRKVGRSDGPKEGWPVPRN</sequence>
<feature type="domain" description="Exonuclease" evidence="4">
    <location>
        <begin position="6"/>
        <end position="186"/>
    </location>
</feature>
<evidence type="ECO:0000313" key="8">
    <source>
        <dbReference type="Proteomes" id="UP001288320"/>
    </source>
</evidence>
<dbReference type="InterPro" id="IPR012337">
    <property type="entry name" value="RNaseH-like_sf"/>
</dbReference>